<dbReference type="OrthoDB" id="9794834at2"/>
<dbReference type="PANTHER" id="PTHR43236">
    <property type="entry name" value="ANTITOXIN HIGA1"/>
    <property type="match status" value="1"/>
</dbReference>
<dbReference type="EMBL" id="CP044065">
    <property type="protein sequence ID" value="QET03491.1"/>
    <property type="molecule type" value="Genomic_DNA"/>
</dbReference>
<dbReference type="Proteomes" id="UP000322822">
    <property type="component" value="Chromosome 1"/>
</dbReference>
<dbReference type="InterPro" id="IPR010982">
    <property type="entry name" value="Lambda_DNA-bd_dom_sf"/>
</dbReference>
<dbReference type="SUPFAM" id="SSF47413">
    <property type="entry name" value="lambda repressor-like DNA-binding domains"/>
    <property type="match status" value="1"/>
</dbReference>
<dbReference type="SMART" id="SM00530">
    <property type="entry name" value="HTH_XRE"/>
    <property type="match status" value="1"/>
</dbReference>
<evidence type="ECO:0000259" key="2">
    <source>
        <dbReference type="PROSITE" id="PS50943"/>
    </source>
</evidence>
<dbReference type="RefSeq" id="WP_150373569.1">
    <property type="nucleotide sequence ID" value="NZ_CP044065.1"/>
</dbReference>
<feature type="domain" description="HTH cro/C1-type" evidence="2">
    <location>
        <begin position="9"/>
        <end position="63"/>
    </location>
</feature>
<gene>
    <name evidence="3" type="ORF">FOB72_16510</name>
</gene>
<protein>
    <submittedName>
        <fullName evidence="3">ImmA/IrrE family metallo-endopeptidase</fullName>
    </submittedName>
</protein>
<name>A0A5P2H605_9BURK</name>
<dbReference type="GO" id="GO:0003677">
    <property type="term" value="F:DNA binding"/>
    <property type="evidence" value="ECO:0007669"/>
    <property type="project" value="InterPro"/>
</dbReference>
<dbReference type="InterPro" id="IPR001387">
    <property type="entry name" value="Cro/C1-type_HTH"/>
</dbReference>
<dbReference type="Gene3D" id="1.10.260.40">
    <property type="entry name" value="lambda repressor-like DNA-binding domains"/>
    <property type="match status" value="1"/>
</dbReference>
<evidence type="ECO:0000313" key="4">
    <source>
        <dbReference type="Proteomes" id="UP000322822"/>
    </source>
</evidence>
<organism evidence="3 4">
    <name type="scientific">Cupriavidus pauculus</name>
    <dbReference type="NCBI Taxonomy" id="82633"/>
    <lineage>
        <taxon>Bacteria</taxon>
        <taxon>Pseudomonadati</taxon>
        <taxon>Pseudomonadota</taxon>
        <taxon>Betaproteobacteria</taxon>
        <taxon>Burkholderiales</taxon>
        <taxon>Burkholderiaceae</taxon>
        <taxon>Cupriavidus</taxon>
    </lineage>
</organism>
<sequence>MPEINPSRITFARVRRCLTTEQLAKALGITSRSIQDYESGSATPDSATVVEMALLLNFPKQFFYLEEAMPVIGEHAVSFRSLSKTNEVMRNCALSLGAIAFTLNDWIEERFNLPQADLPDLSDLPPEEAAATLRRMWGLGNAPISNTIHLLESKGIRVFSLAEEVREVDTFCTWHDGKPFVFLNTMKSAERSRFDAAHELGHFVRDVYSMRHGEARGIEMEREANAFAAAFLMPRESVVANKPPAFTIKYLLKLKHHWGVSLSAIVNRFNALRLVKEWAYRNLCIEIARSGFRTDEPEPMEQEASQLLRKILSVLQAQRVGRSEIARCLCVRADEINSLTFELARSPVASEGASVSVGSKRLADLRWLRPEHDVSL</sequence>
<evidence type="ECO:0000256" key="1">
    <source>
        <dbReference type="ARBA" id="ARBA00007227"/>
    </source>
</evidence>
<dbReference type="InterPro" id="IPR010359">
    <property type="entry name" value="IrrE_HExxH"/>
</dbReference>
<evidence type="ECO:0000313" key="3">
    <source>
        <dbReference type="EMBL" id="QET03491.1"/>
    </source>
</evidence>
<dbReference type="Pfam" id="PF01381">
    <property type="entry name" value="HTH_3"/>
    <property type="match status" value="1"/>
</dbReference>
<dbReference type="CDD" id="cd00093">
    <property type="entry name" value="HTH_XRE"/>
    <property type="match status" value="1"/>
</dbReference>
<accession>A0A5P2H605</accession>
<dbReference type="AlphaFoldDB" id="A0A5P2H605"/>
<reference evidence="3 4" key="1">
    <citation type="submission" date="2019-09" db="EMBL/GenBank/DDBJ databases">
        <title>FDA dAtabase for Regulatory Grade micrObial Sequences (FDA-ARGOS): Supporting development and validation of Infectious Disease Dx tests.</title>
        <authorList>
            <person name="Sciortino C."/>
            <person name="Tallon L."/>
            <person name="Sadzewicz L."/>
            <person name="Vavikolanu K."/>
            <person name="Mehta A."/>
            <person name="Aluvathingal J."/>
            <person name="Nadendla S."/>
            <person name="Nandy P."/>
            <person name="Geyer C."/>
            <person name="Yan Y."/>
            <person name="Sichtig H."/>
        </authorList>
    </citation>
    <scope>NUCLEOTIDE SEQUENCE [LARGE SCALE GENOMIC DNA]</scope>
    <source>
        <strain evidence="3 4">FDAARGOS_664</strain>
    </source>
</reference>
<dbReference type="PANTHER" id="PTHR43236:SF1">
    <property type="entry name" value="BLL7220 PROTEIN"/>
    <property type="match status" value="1"/>
</dbReference>
<dbReference type="Pfam" id="PF06114">
    <property type="entry name" value="Peptidase_M78"/>
    <property type="match status" value="1"/>
</dbReference>
<proteinExistence type="inferred from homology"/>
<comment type="similarity">
    <text evidence="1">Belongs to the short-chain fatty acyl-CoA assimilation regulator (ScfR) family.</text>
</comment>
<dbReference type="InterPro" id="IPR052345">
    <property type="entry name" value="Rad_response_metalloprotease"/>
</dbReference>
<dbReference type="PROSITE" id="PS50943">
    <property type="entry name" value="HTH_CROC1"/>
    <property type="match status" value="1"/>
</dbReference>
<dbReference type="Gene3D" id="1.10.10.2910">
    <property type="match status" value="1"/>
</dbReference>